<dbReference type="KEGG" id="smo:SELMODRAFT_174095"/>
<sequence>MSVPFELVDEEEMQAIEAALRQASAFHRSRMLTAAARAQSSLVLVSASEIFSIVSDIEDSAPLPAALRFPLKKSLCVTDMTALEWCEKQVEFSFLRGKPPKTSAMQAGSARHVELESEVVKRVDVDIRTREDFWAVRFINYLVGTRQLLAEGLTRELPIVAFVEGNWWTGIIDELMLPEGSAGPRLIDTKTRLRQSLPSDAQKRNGRLQLMCYKRLWDTLCEQAIPLDEFFSNFELDPLQELSLSIRSHIVDIKLSSKVDCLKELLGVLQESCTVLPLADQLLKLRYEWQVDRSLIGEEEFMFDPDWLKQRIQFHLQFWNGSRESHLVSQSDEWKCRFCAFADRCKSENQR</sequence>
<dbReference type="eggNOG" id="KOG4760">
    <property type="taxonomic scope" value="Eukaryota"/>
</dbReference>
<dbReference type="AlphaFoldDB" id="D8RTE1"/>
<dbReference type="GO" id="GO:0005634">
    <property type="term" value="C:nucleus"/>
    <property type="evidence" value="ECO:0000318"/>
    <property type="project" value="GO_Central"/>
</dbReference>
<reference evidence="2 3" key="1">
    <citation type="journal article" date="2011" name="Science">
        <title>The Selaginella genome identifies genetic changes associated with the evolution of vascular plants.</title>
        <authorList>
            <person name="Banks J.A."/>
            <person name="Nishiyama T."/>
            <person name="Hasebe M."/>
            <person name="Bowman J.L."/>
            <person name="Gribskov M."/>
            <person name="dePamphilis C."/>
            <person name="Albert V.A."/>
            <person name="Aono N."/>
            <person name="Aoyama T."/>
            <person name="Ambrose B.A."/>
            <person name="Ashton N.W."/>
            <person name="Axtell M.J."/>
            <person name="Barker E."/>
            <person name="Barker M.S."/>
            <person name="Bennetzen J.L."/>
            <person name="Bonawitz N.D."/>
            <person name="Chapple C."/>
            <person name="Cheng C."/>
            <person name="Correa L.G."/>
            <person name="Dacre M."/>
            <person name="DeBarry J."/>
            <person name="Dreyer I."/>
            <person name="Elias M."/>
            <person name="Engstrom E.M."/>
            <person name="Estelle M."/>
            <person name="Feng L."/>
            <person name="Finet C."/>
            <person name="Floyd S.K."/>
            <person name="Frommer W.B."/>
            <person name="Fujita T."/>
            <person name="Gramzow L."/>
            <person name="Gutensohn M."/>
            <person name="Harholt J."/>
            <person name="Hattori M."/>
            <person name="Heyl A."/>
            <person name="Hirai T."/>
            <person name="Hiwatashi Y."/>
            <person name="Ishikawa M."/>
            <person name="Iwata M."/>
            <person name="Karol K.G."/>
            <person name="Koehler B."/>
            <person name="Kolukisaoglu U."/>
            <person name="Kubo M."/>
            <person name="Kurata T."/>
            <person name="Lalonde S."/>
            <person name="Li K."/>
            <person name="Li Y."/>
            <person name="Litt A."/>
            <person name="Lyons E."/>
            <person name="Manning G."/>
            <person name="Maruyama T."/>
            <person name="Michael T.P."/>
            <person name="Mikami K."/>
            <person name="Miyazaki S."/>
            <person name="Morinaga S."/>
            <person name="Murata T."/>
            <person name="Mueller-Roeber B."/>
            <person name="Nelson D.R."/>
            <person name="Obara M."/>
            <person name="Oguri Y."/>
            <person name="Olmstead R.G."/>
            <person name="Onodera N."/>
            <person name="Petersen B.L."/>
            <person name="Pils B."/>
            <person name="Prigge M."/>
            <person name="Rensing S.A."/>
            <person name="Riano-Pachon D.M."/>
            <person name="Roberts A.W."/>
            <person name="Sato Y."/>
            <person name="Scheller H.V."/>
            <person name="Schulz B."/>
            <person name="Schulz C."/>
            <person name="Shakirov E.V."/>
            <person name="Shibagaki N."/>
            <person name="Shinohara N."/>
            <person name="Shippen D.E."/>
            <person name="Soerensen I."/>
            <person name="Sotooka R."/>
            <person name="Sugimoto N."/>
            <person name="Sugita M."/>
            <person name="Sumikawa N."/>
            <person name="Tanurdzic M."/>
            <person name="Theissen G."/>
            <person name="Ulvskov P."/>
            <person name="Wakazuki S."/>
            <person name="Weng J.K."/>
            <person name="Willats W.W."/>
            <person name="Wipf D."/>
            <person name="Wolf P.G."/>
            <person name="Yang L."/>
            <person name="Zimmer A.D."/>
            <person name="Zhu Q."/>
            <person name="Mitros T."/>
            <person name="Hellsten U."/>
            <person name="Loque D."/>
            <person name="Otillar R."/>
            <person name="Salamov A."/>
            <person name="Schmutz J."/>
            <person name="Shapiro H."/>
            <person name="Lindquist E."/>
            <person name="Lucas S."/>
            <person name="Rokhsar D."/>
            <person name="Grigoriev I.V."/>
        </authorList>
    </citation>
    <scope>NUCLEOTIDE SEQUENCE [LARGE SCALE GENOMIC DNA]</scope>
</reference>
<dbReference type="EMBL" id="GL377589">
    <property type="protein sequence ID" value="EFJ24496.1"/>
    <property type="molecule type" value="Genomic_DNA"/>
</dbReference>
<dbReference type="InterPro" id="IPR019190">
    <property type="entry name" value="EXOV"/>
</dbReference>
<dbReference type="GO" id="GO:0045145">
    <property type="term" value="F:single-stranded DNA 5'-3' DNA exonuclease activity"/>
    <property type="evidence" value="ECO:0000318"/>
    <property type="project" value="GO_Central"/>
</dbReference>
<gene>
    <name evidence="2" type="ORF">SELMODRAFT_174095</name>
</gene>
<dbReference type="Proteomes" id="UP000001514">
    <property type="component" value="Unassembled WGS sequence"/>
</dbReference>
<dbReference type="GO" id="GO:0036297">
    <property type="term" value="P:interstrand cross-link repair"/>
    <property type="evidence" value="ECO:0000318"/>
    <property type="project" value="GO_Central"/>
</dbReference>
<dbReference type="Gramene" id="EFJ24496">
    <property type="protein sequence ID" value="EFJ24496"/>
    <property type="gene ID" value="SELMODRAFT_174095"/>
</dbReference>
<evidence type="ECO:0000313" key="2">
    <source>
        <dbReference type="EMBL" id="EFJ24496.1"/>
    </source>
</evidence>
<dbReference type="PANTHER" id="PTHR14464:SF4">
    <property type="entry name" value="EXONUCLEASE V"/>
    <property type="match status" value="1"/>
</dbReference>
<organism evidence="3">
    <name type="scientific">Selaginella moellendorffii</name>
    <name type="common">Spikemoss</name>
    <dbReference type="NCBI Taxonomy" id="88036"/>
    <lineage>
        <taxon>Eukaryota</taxon>
        <taxon>Viridiplantae</taxon>
        <taxon>Streptophyta</taxon>
        <taxon>Embryophyta</taxon>
        <taxon>Tracheophyta</taxon>
        <taxon>Lycopodiopsida</taxon>
        <taxon>Selaginellales</taxon>
        <taxon>Selaginellaceae</taxon>
        <taxon>Selaginella</taxon>
    </lineage>
</organism>
<dbReference type="HOGENOM" id="CLU_013225_0_0_1"/>
<dbReference type="Gene3D" id="3.90.320.10">
    <property type="match status" value="1"/>
</dbReference>
<accession>D8RTE1</accession>
<dbReference type="Pfam" id="PF09810">
    <property type="entry name" value="Exo5"/>
    <property type="match status" value="2"/>
</dbReference>
<dbReference type="PANTHER" id="PTHR14464">
    <property type="entry name" value="EXONUCLEASE V"/>
    <property type="match status" value="1"/>
</dbReference>
<name>D8RTE1_SELML</name>
<dbReference type="FunCoup" id="D8RTE1">
    <property type="interactions" value="2777"/>
</dbReference>
<dbReference type="OMA" id="YLWDSLI"/>
<evidence type="ECO:0000313" key="3">
    <source>
        <dbReference type="Proteomes" id="UP000001514"/>
    </source>
</evidence>
<protein>
    <recommendedName>
        <fullName evidence="4">Exonuclease V</fullName>
    </recommendedName>
</protein>
<comment type="similarity">
    <text evidence="1">Belongs to the EXO5 family.</text>
</comment>
<dbReference type="InParanoid" id="D8RTE1"/>
<dbReference type="InterPro" id="IPR011604">
    <property type="entry name" value="PDDEXK-like_dom_sf"/>
</dbReference>
<evidence type="ECO:0000256" key="1">
    <source>
        <dbReference type="ARBA" id="ARBA00009797"/>
    </source>
</evidence>
<evidence type="ECO:0008006" key="4">
    <source>
        <dbReference type="Google" id="ProtNLM"/>
    </source>
</evidence>
<proteinExistence type="inferred from homology"/>
<keyword evidence="3" id="KW-1185">Reference proteome</keyword>